<keyword evidence="3" id="KW-1003">Cell membrane</keyword>
<evidence type="ECO:0000313" key="9">
    <source>
        <dbReference type="EMBL" id="GFH41555.1"/>
    </source>
</evidence>
<dbReference type="SUPFAM" id="SSF161098">
    <property type="entry name" value="MetI-like"/>
    <property type="match status" value="1"/>
</dbReference>
<dbReference type="GO" id="GO:0005886">
    <property type="term" value="C:plasma membrane"/>
    <property type="evidence" value="ECO:0007669"/>
    <property type="project" value="UniProtKB-SubCell"/>
</dbReference>
<keyword evidence="2 7" id="KW-0813">Transport</keyword>
<evidence type="ECO:0000259" key="8">
    <source>
        <dbReference type="PROSITE" id="PS50928"/>
    </source>
</evidence>
<gene>
    <name evidence="9" type="ORF">Hs30E_01060</name>
</gene>
<keyword evidence="5 7" id="KW-1133">Transmembrane helix</keyword>
<dbReference type="InterPro" id="IPR000515">
    <property type="entry name" value="MetI-like"/>
</dbReference>
<organism evidence="9 10">
    <name type="scientific">Pseudolactococcus hodotermopsidis</name>
    <dbReference type="NCBI Taxonomy" id="2709157"/>
    <lineage>
        <taxon>Bacteria</taxon>
        <taxon>Bacillati</taxon>
        <taxon>Bacillota</taxon>
        <taxon>Bacilli</taxon>
        <taxon>Lactobacillales</taxon>
        <taxon>Streptococcaceae</taxon>
        <taxon>Pseudolactococcus</taxon>
    </lineage>
</organism>
<keyword evidence="4 7" id="KW-0812">Transmembrane</keyword>
<keyword evidence="6 7" id="KW-0472">Membrane</keyword>
<evidence type="ECO:0000256" key="5">
    <source>
        <dbReference type="ARBA" id="ARBA00022989"/>
    </source>
</evidence>
<comment type="similarity">
    <text evidence="7">Belongs to the binding-protein-dependent transport system permease family.</text>
</comment>
<comment type="caution">
    <text evidence="9">The sequence shown here is derived from an EMBL/GenBank/DDBJ whole genome shotgun (WGS) entry which is preliminary data.</text>
</comment>
<dbReference type="InterPro" id="IPR035906">
    <property type="entry name" value="MetI-like_sf"/>
</dbReference>
<dbReference type="RefSeq" id="WP_172207148.1">
    <property type="nucleotide sequence ID" value="NZ_BLLI01000002.1"/>
</dbReference>
<accession>A0A6A0BA83</accession>
<feature type="transmembrane region" description="Helical" evidence="7">
    <location>
        <begin position="185"/>
        <end position="209"/>
    </location>
</feature>
<evidence type="ECO:0000256" key="2">
    <source>
        <dbReference type="ARBA" id="ARBA00022448"/>
    </source>
</evidence>
<dbReference type="PANTHER" id="PTHR43744">
    <property type="entry name" value="ABC TRANSPORTER PERMEASE PROTEIN MG189-RELATED-RELATED"/>
    <property type="match status" value="1"/>
</dbReference>
<dbReference type="CDD" id="cd06261">
    <property type="entry name" value="TM_PBP2"/>
    <property type="match status" value="1"/>
</dbReference>
<dbReference type="EMBL" id="BLLI01000002">
    <property type="protein sequence ID" value="GFH41555.1"/>
    <property type="molecule type" value="Genomic_DNA"/>
</dbReference>
<dbReference type="GO" id="GO:0015031">
    <property type="term" value="P:protein transport"/>
    <property type="evidence" value="ECO:0007669"/>
    <property type="project" value="UniProtKB-KW"/>
</dbReference>
<protein>
    <submittedName>
        <fullName evidence="9">ABC transporter permease</fullName>
    </submittedName>
</protein>
<evidence type="ECO:0000256" key="3">
    <source>
        <dbReference type="ARBA" id="ARBA00022475"/>
    </source>
</evidence>
<feature type="domain" description="ABC transmembrane type-1" evidence="8">
    <location>
        <begin position="74"/>
        <end position="264"/>
    </location>
</feature>
<evidence type="ECO:0000256" key="1">
    <source>
        <dbReference type="ARBA" id="ARBA00004651"/>
    </source>
</evidence>
<dbReference type="GO" id="GO:0055085">
    <property type="term" value="P:transmembrane transport"/>
    <property type="evidence" value="ECO:0007669"/>
    <property type="project" value="InterPro"/>
</dbReference>
<evidence type="ECO:0000313" key="10">
    <source>
        <dbReference type="Proteomes" id="UP000480303"/>
    </source>
</evidence>
<evidence type="ECO:0000256" key="6">
    <source>
        <dbReference type="ARBA" id="ARBA00023136"/>
    </source>
</evidence>
<feature type="transmembrane region" description="Helical" evidence="7">
    <location>
        <begin position="111"/>
        <end position="133"/>
    </location>
</feature>
<evidence type="ECO:0000256" key="7">
    <source>
        <dbReference type="RuleBase" id="RU363032"/>
    </source>
</evidence>
<dbReference type="Gene3D" id="1.10.3720.10">
    <property type="entry name" value="MetI-like"/>
    <property type="match status" value="1"/>
</dbReference>
<dbReference type="PANTHER" id="PTHR43744:SF12">
    <property type="entry name" value="ABC TRANSPORTER PERMEASE PROTEIN MG189-RELATED"/>
    <property type="match status" value="1"/>
</dbReference>
<dbReference type="AlphaFoldDB" id="A0A6A0BA83"/>
<keyword evidence="10" id="KW-1185">Reference proteome</keyword>
<proteinExistence type="inferred from homology"/>
<feature type="transmembrane region" description="Helical" evidence="7">
    <location>
        <begin position="145"/>
        <end position="164"/>
    </location>
</feature>
<dbReference type="PROSITE" id="PS50928">
    <property type="entry name" value="ABC_TM1"/>
    <property type="match status" value="1"/>
</dbReference>
<dbReference type="Proteomes" id="UP000480303">
    <property type="component" value="Unassembled WGS sequence"/>
</dbReference>
<reference evidence="9 10" key="1">
    <citation type="submission" date="2020-02" db="EMBL/GenBank/DDBJ databases">
        <title>Draft genome sequence of Lactococcus sp. Hs30E4-3.</title>
        <authorList>
            <person name="Noda S."/>
            <person name="Yuki M."/>
            <person name="Ohkuma M."/>
        </authorList>
    </citation>
    <scope>NUCLEOTIDE SEQUENCE [LARGE SCALE GENOMIC DNA]</scope>
    <source>
        <strain evidence="9 10">Hs30E4-3</strain>
    </source>
</reference>
<dbReference type="Pfam" id="PF00528">
    <property type="entry name" value="BPD_transp_1"/>
    <property type="match status" value="1"/>
</dbReference>
<dbReference type="GO" id="GO:0015833">
    <property type="term" value="P:peptide transport"/>
    <property type="evidence" value="ECO:0007669"/>
    <property type="project" value="UniProtKB-KW"/>
</dbReference>
<feature type="transmembrane region" description="Helical" evidence="7">
    <location>
        <begin position="70"/>
        <end position="91"/>
    </location>
</feature>
<evidence type="ECO:0000256" key="4">
    <source>
        <dbReference type="ARBA" id="ARBA00022692"/>
    </source>
</evidence>
<feature type="transmembrane region" description="Helical" evidence="7">
    <location>
        <begin position="12"/>
        <end position="34"/>
    </location>
</feature>
<name>A0A6A0BA83_9LACT</name>
<comment type="subcellular location">
    <subcellularLocation>
        <location evidence="1 7">Cell membrane</location>
        <topology evidence="1 7">Multi-pass membrane protein</topology>
    </subcellularLocation>
</comment>
<sequence>MKKTKTQLALKVLLYVILIGYAMITFYPFIWAVAASFKPLKEIVSGGMNIFGGKFTLANYAYILGRSDNFTHWFVNSVIVSIVGTAINLFLNTMAGYSLARINYPGRNRIYWAMLALMMVPGQVLLIPNYLIISSLGMKDTFTALILPAAINLGNIFMMRQFFLSFPKDVEEAATIDGLSKTATFFRIVMPLAKPSISTQAVFVFMGFWNEFLKPMLYMTTPSKYTLTLGLQTFKSQNAGQRWDQIMPASIISIVPIIILYILFNKYFLQGVRMDGEK</sequence>
<feature type="transmembrane region" description="Helical" evidence="7">
    <location>
        <begin position="246"/>
        <end position="264"/>
    </location>
</feature>